<dbReference type="RefSeq" id="XP_013403140.1">
    <property type="nucleotide sequence ID" value="XM_013547686.2"/>
</dbReference>
<feature type="compositionally biased region" description="Basic and acidic residues" evidence="1">
    <location>
        <begin position="78"/>
        <end position="90"/>
    </location>
</feature>
<dbReference type="Proteomes" id="UP000085678">
    <property type="component" value="Unplaced"/>
</dbReference>
<reference evidence="3 4" key="1">
    <citation type="submission" date="2025-04" db="UniProtKB">
        <authorList>
            <consortium name="RefSeq"/>
        </authorList>
    </citation>
    <scope>IDENTIFICATION</scope>
    <source>
        <tissue evidence="3 4">Gonads</tissue>
    </source>
</reference>
<keyword evidence="2" id="KW-1185">Reference proteome</keyword>
<name>A0A1S3IYT0_LINAN</name>
<sequence>MRELSARFPPVFASGKSTAGNRGDQYGRPHRSYRPTHAYGSSPVRLFQLPNKRAPVSKLPTKAVEDMAASRSKSAMLSRREKIATPKRDVQSACEVRQTPAPAEVMPSVHTPSSYSPEGYRHNDRTSSPSPEEFEQRYQESLRIHGWRAEVHGSPLKPVYKGPKISTEVKSLIARKPPPFQFHFRNDNTYFYHTIPPKLNSYVIHPNFFSERIAERQIAHYKKPIEYVWA</sequence>
<proteinExistence type="predicted"/>
<dbReference type="RefSeq" id="XP_013403141.1">
    <property type="nucleotide sequence ID" value="XM_013547687.1"/>
</dbReference>
<evidence type="ECO:0000313" key="2">
    <source>
        <dbReference type="Proteomes" id="UP000085678"/>
    </source>
</evidence>
<evidence type="ECO:0000313" key="4">
    <source>
        <dbReference type="RefSeq" id="XP_013403141.1"/>
    </source>
</evidence>
<feature type="region of interest" description="Disordered" evidence="1">
    <location>
        <begin position="1"/>
        <end position="43"/>
    </location>
</feature>
<gene>
    <name evidence="3 4" type="primary">LOC106168568</name>
</gene>
<feature type="region of interest" description="Disordered" evidence="1">
    <location>
        <begin position="57"/>
        <end position="135"/>
    </location>
</feature>
<evidence type="ECO:0000313" key="3">
    <source>
        <dbReference type="RefSeq" id="XP_013403140.1"/>
    </source>
</evidence>
<evidence type="ECO:0000256" key="1">
    <source>
        <dbReference type="SAM" id="MobiDB-lite"/>
    </source>
</evidence>
<dbReference type="GeneID" id="106168568"/>
<dbReference type="AlphaFoldDB" id="A0A1S3IYT0"/>
<protein>
    <submittedName>
        <fullName evidence="3 4">Uncharacterized protein LOC106168568</fullName>
    </submittedName>
</protein>
<dbReference type="KEGG" id="lak:106168568"/>
<organism evidence="2 4">
    <name type="scientific">Lingula anatina</name>
    <name type="common">Brachiopod</name>
    <name type="synonym">Lingula unguis</name>
    <dbReference type="NCBI Taxonomy" id="7574"/>
    <lineage>
        <taxon>Eukaryota</taxon>
        <taxon>Metazoa</taxon>
        <taxon>Spiralia</taxon>
        <taxon>Lophotrochozoa</taxon>
        <taxon>Brachiopoda</taxon>
        <taxon>Linguliformea</taxon>
        <taxon>Lingulata</taxon>
        <taxon>Lingulida</taxon>
        <taxon>Linguloidea</taxon>
        <taxon>Lingulidae</taxon>
        <taxon>Lingula</taxon>
    </lineage>
</organism>
<accession>A0A1S3IYT0</accession>